<dbReference type="InterPro" id="IPR022185">
    <property type="entry name" value="DUF3712"/>
</dbReference>
<keyword evidence="2" id="KW-1133">Transmembrane helix</keyword>
<dbReference type="SUPFAM" id="SSF117070">
    <property type="entry name" value="LEA14-like"/>
    <property type="match status" value="1"/>
</dbReference>
<dbReference type="PANTHER" id="PTHR35895">
    <property type="entry name" value="CHROMOSOME 16, WHOLE GENOME SHOTGUN SEQUENCE"/>
    <property type="match status" value="1"/>
</dbReference>
<proteinExistence type="predicted"/>
<dbReference type="Gene3D" id="2.60.40.1820">
    <property type="match status" value="1"/>
</dbReference>
<name>A0A1X0RFJ1_RHIZD</name>
<evidence type="ECO:0000256" key="2">
    <source>
        <dbReference type="SAM" id="Phobius"/>
    </source>
</evidence>
<dbReference type="EMBL" id="KV921862">
    <property type="protein sequence ID" value="ORE10782.1"/>
    <property type="molecule type" value="Genomic_DNA"/>
</dbReference>
<gene>
    <name evidence="3" type="ORF">BCV72DRAFT_259915</name>
</gene>
<accession>A0A1X0RFJ1</accession>
<keyword evidence="2" id="KW-0472">Membrane</keyword>
<evidence type="ECO:0008006" key="4">
    <source>
        <dbReference type="Google" id="ProtNLM"/>
    </source>
</evidence>
<dbReference type="InterPro" id="IPR046368">
    <property type="entry name" value="Tag1"/>
</dbReference>
<organism evidence="3">
    <name type="scientific">Rhizopus microsporus var. microsporus</name>
    <dbReference type="NCBI Taxonomy" id="86635"/>
    <lineage>
        <taxon>Eukaryota</taxon>
        <taxon>Fungi</taxon>
        <taxon>Fungi incertae sedis</taxon>
        <taxon>Mucoromycota</taxon>
        <taxon>Mucoromycotina</taxon>
        <taxon>Mucoromycetes</taxon>
        <taxon>Mucorales</taxon>
        <taxon>Mucorineae</taxon>
        <taxon>Rhizopodaceae</taxon>
        <taxon>Rhizopus</taxon>
    </lineage>
</organism>
<evidence type="ECO:0000256" key="1">
    <source>
        <dbReference type="SAM" id="MobiDB-lite"/>
    </source>
</evidence>
<keyword evidence="2" id="KW-0812">Transmembrane</keyword>
<sequence length="1687" mass="176770">MSRDPDQHSDQSHIAYRDDDGHPQLIHQDMLDEYSEKPPPVQRRRFYKNKKYWIICSIISVIVIVVAVVLILYVIFPKIAQSLMNHSGISVNKAQITFTKPDSLNGAVYSKRDGGDDLNTTFYMSMESSLSNTGPFAATIKFHNPVEVYYNNSLLGNIFFYDDTHIAGGHGTLNAVTPFVIKDVNAFASFSKQMLAVETFTWTLKGKLDITALSRTATVDLNKDIVLNGMNGFPNVKITSFQLPGDAPNGGGILVELGTVLTSPSPIGVQLGTITLGIGYQGVSLGVVSGENVNLQQGDNNILLKGTLIPHNDTASLEKIGTLFSNYMAGLPSNTSAVGISCAPDGVHPIGWLSEGFKTVQLNVALAADKPLNIIKGVNMGYLDLAFNAANPYSPALSAPSVTANFQMPFGFSINITELSQNISLGINSSDAKTTNFAVIQTPMVPAVSNQAAGTIIFPLNNATIAGIPGQESTFNEYAYELTASQNYSFQVSGSALTKAITPIGPVTLSGINFTVPTSLVGLQFLNTSETTINSLDVVGGTNDGLQLAISVTMNNPSDFSIATGDVSFDMGASGVKLGLVTLSNLHLARGPNTVNASALFDPKSSDVGQALLSTFVMGSNNNVEITGFANSTSIASLASGLSAISLGSTLPGLKTALIQGSALSVLPDTVSTSVAGVRVSIANPFSAGMTITKVKSAVTYAGLPVGNIDQDISSNPIVISGKSTAQSSPLNMQMNLEPSAVALLLRTLAVQSNMDTRPLDALYTLGGLSVDGQENVNPDPGLFSNFNVSQFTMDAMKALKVDLSLTSSLVIGQYTNDLTFSQSSVAVGTDSSVCQLIPIVGYPIVVQIVAASVLSFDTIVLSNFADGSFTTQMKGSILKTGPMDAAISFPEPLTISWRGLKLGTVTMPTVQAKAGVGATFDVQGTFTVANADSMANFASFMINSDKFEWEITSSNVAVNALGFTFSNVPLHKFVTLSGSKGFKNAVTVTHFDLPSSDSNGIVLTVDTEINNPSQVGFSLSKVTFENFFKSIDLGPLSADNAVFAPRSTSTVKMQGYLKPQSSPEGIAAVTEMFGSYLAGKNSSLTVKGVSGAGPNGEVGWLSTAFKTLSIDNVILPGAWPIPALIPSIQMNDMQLDFTKDPWAPPTGSNNVQAQLKNPFGFPLEVQQLSMDVEANYEGHPVATLSIPNTPASTSANGIVTTKFSGIPFKVVSQDIFKGFVQLLTVKPNVSFGLKGKTTASAKTAVGVLTLPNVPFDVTTSLAGFNDFGGTARIVSLQVVGGTSGYILINLSVDMNNPSNITITVGDINFNVLMPEFQDAVIGKVYLNNAVIPPGTKTYTASMHLGEGATNNEAVMKVLTYYLTAATVPLTISGSTSSTKIAPLVGALASVRLSSPMSGINAGLIKDIAVTSTVDDLGVNKAEAVITLYNPLDTPFAVTEVHAAVTHYGRCVAVAGQTVPVGSIDYVLPSPLTIPAKSTVQTPKWPVTITSLDNAINVMMDSVNMYNVTQNVSVVVGDGYQAKNMYYYQDNAPYSLVVPGLTDMLDPSTFPAMCNPPAAPAGLSAMNHMAMPHFTSVQQFLDWAKMLLGPKNSTSVISSASSVPVASSTSTVIVTPTESSATTQSSEPAATTTTTAPETTKPAPAPSTTTAAPAPATTTTTITTTTTTNEPVAPAATSSSQPASTVN</sequence>
<feature type="transmembrane region" description="Helical" evidence="2">
    <location>
        <begin position="52"/>
        <end position="76"/>
    </location>
</feature>
<dbReference type="VEuPathDB" id="FungiDB:BCV72DRAFT_259915"/>
<protein>
    <recommendedName>
        <fullName evidence="4">Pre-rRNA processing protein</fullName>
    </recommendedName>
</protein>
<evidence type="ECO:0000313" key="3">
    <source>
        <dbReference type="EMBL" id="ORE10782.1"/>
    </source>
</evidence>
<dbReference type="GO" id="GO:0000329">
    <property type="term" value="C:fungal-type vacuole membrane"/>
    <property type="evidence" value="ECO:0007669"/>
    <property type="project" value="InterPro"/>
</dbReference>
<feature type="region of interest" description="Disordered" evidence="1">
    <location>
        <begin position="1607"/>
        <end position="1687"/>
    </location>
</feature>
<dbReference type="Pfam" id="PF12505">
    <property type="entry name" value="DUF3712"/>
    <property type="match status" value="4"/>
</dbReference>
<dbReference type="PANTHER" id="PTHR35895:SF1">
    <property type="entry name" value="LIPID-BINDING SERUM GLYCOPROTEIN C-TERMINAL DOMAIN-CONTAINING PROTEIN"/>
    <property type="match status" value="1"/>
</dbReference>
<dbReference type="Proteomes" id="UP000242414">
    <property type="component" value="Unassembled WGS sequence"/>
</dbReference>
<reference evidence="3" key="1">
    <citation type="journal article" date="2016" name="Proc. Natl. Acad. Sci. U.S.A.">
        <title>Lipid metabolic changes in an early divergent fungus govern the establishment of a mutualistic symbiosis with endobacteria.</title>
        <authorList>
            <person name="Lastovetsky O.A."/>
            <person name="Gaspar M.L."/>
            <person name="Mondo S.J."/>
            <person name="LaButti K.M."/>
            <person name="Sandor L."/>
            <person name="Grigoriev I.V."/>
            <person name="Henry S.A."/>
            <person name="Pawlowska T.E."/>
        </authorList>
    </citation>
    <scope>NUCLEOTIDE SEQUENCE [LARGE SCALE GENOMIC DNA]</scope>
    <source>
        <strain evidence="3">ATCC 52814</strain>
    </source>
</reference>
<feature type="region of interest" description="Disordered" evidence="1">
    <location>
        <begin position="1"/>
        <end position="21"/>
    </location>
</feature>
<dbReference type="OrthoDB" id="10039566at2759"/>